<comment type="catalytic activity">
    <reaction evidence="7">
        <text>DNA(n) + a 2'-deoxyribonucleoside 5'-triphosphate = DNA(n+1) + diphosphate</text>
        <dbReference type="Rhea" id="RHEA:22508"/>
        <dbReference type="Rhea" id="RHEA-COMP:17339"/>
        <dbReference type="Rhea" id="RHEA-COMP:17340"/>
        <dbReference type="ChEBI" id="CHEBI:33019"/>
        <dbReference type="ChEBI" id="CHEBI:61560"/>
        <dbReference type="ChEBI" id="CHEBI:173112"/>
        <dbReference type="EC" id="2.7.7.7"/>
    </reaction>
</comment>
<sequence>MKLSTRDANAFFDKPVPGPGILISGDDAMRVALKRQDLLKALVGPKGEEEMRLTRLSGAELRGDPAALLDAVRGASFFPGPRAVHVEGATDGLTELFATALAEWQEGDGMVVATAGALKASSKLRKLFEKDPRARFAAIYDDPPGPGEIKDRMGAAGLTNVEHGAMEALVALASHIDPGDLRQFIEKLALYKLGDATPLSEAEVAALAPATTEAGVDELLNAAAEARRDQIGPLMRRLEGQGVNPTTLCIMAGMHFRTLHVAAANPGGPAQGIAAMRPPVFGPRRDRMIRQAQAWGLHRLEKALALLLDTDLALRSAGQTAPQMAQVERAMIRLAMMPR</sequence>
<evidence type="ECO:0000256" key="1">
    <source>
        <dbReference type="ARBA" id="ARBA00012417"/>
    </source>
</evidence>
<dbReference type="InterPro" id="IPR005790">
    <property type="entry name" value="DNA_polIII_delta"/>
</dbReference>
<keyword evidence="9" id="KW-1185">Reference proteome</keyword>
<evidence type="ECO:0000256" key="2">
    <source>
        <dbReference type="ARBA" id="ARBA00022679"/>
    </source>
</evidence>
<dbReference type="GO" id="GO:0003677">
    <property type="term" value="F:DNA binding"/>
    <property type="evidence" value="ECO:0007669"/>
    <property type="project" value="InterPro"/>
</dbReference>
<proteinExistence type="inferred from homology"/>
<evidence type="ECO:0000256" key="4">
    <source>
        <dbReference type="ARBA" id="ARBA00022705"/>
    </source>
</evidence>
<dbReference type="PANTHER" id="PTHR34388:SF1">
    <property type="entry name" value="DNA POLYMERASE III SUBUNIT DELTA"/>
    <property type="match status" value="1"/>
</dbReference>
<dbReference type="SUPFAM" id="SSF48019">
    <property type="entry name" value="post-AAA+ oligomerization domain-like"/>
    <property type="match status" value="1"/>
</dbReference>
<evidence type="ECO:0000256" key="5">
    <source>
        <dbReference type="ARBA" id="ARBA00022932"/>
    </source>
</evidence>
<accession>A0A1N6HCG2</accession>
<keyword evidence="5" id="KW-0239">DNA-directed DNA polymerase</keyword>
<gene>
    <name evidence="8" type="ORF">SAMN05444002_3263</name>
</gene>
<dbReference type="EC" id="2.7.7.7" evidence="1"/>
<dbReference type="Proteomes" id="UP000184932">
    <property type="component" value="Unassembled WGS sequence"/>
</dbReference>
<dbReference type="Gene3D" id="3.40.50.300">
    <property type="entry name" value="P-loop containing nucleotide triphosphate hydrolases"/>
    <property type="match status" value="1"/>
</dbReference>
<keyword evidence="4" id="KW-0235">DNA replication</keyword>
<name>A0A1N6HCG2_9RHOB</name>
<keyword evidence="2" id="KW-0808">Transferase</keyword>
<dbReference type="Gene3D" id="1.20.272.10">
    <property type="match status" value="1"/>
</dbReference>
<dbReference type="AlphaFoldDB" id="A0A1N6HCG2"/>
<dbReference type="RefSeq" id="WP_074257181.1">
    <property type="nucleotide sequence ID" value="NZ_FSRL01000001.1"/>
</dbReference>
<evidence type="ECO:0000313" key="9">
    <source>
        <dbReference type="Proteomes" id="UP000184932"/>
    </source>
</evidence>
<evidence type="ECO:0000256" key="6">
    <source>
        <dbReference type="ARBA" id="ARBA00034754"/>
    </source>
</evidence>
<dbReference type="InterPro" id="IPR027417">
    <property type="entry name" value="P-loop_NTPase"/>
</dbReference>
<dbReference type="InterPro" id="IPR008921">
    <property type="entry name" value="DNA_pol3_clamp-load_cplx_C"/>
</dbReference>
<reference evidence="9" key="1">
    <citation type="submission" date="2016-11" db="EMBL/GenBank/DDBJ databases">
        <authorList>
            <person name="Varghese N."/>
            <person name="Submissions S."/>
        </authorList>
    </citation>
    <scope>NUCLEOTIDE SEQUENCE [LARGE SCALE GENOMIC DNA]</scope>
    <source>
        <strain evidence="9">DSM 29440</strain>
    </source>
</reference>
<dbReference type="NCBIfam" id="TIGR01128">
    <property type="entry name" value="holA"/>
    <property type="match status" value="1"/>
</dbReference>
<dbReference type="STRING" id="1217970.SAMN05444002_3263"/>
<organism evidence="8 9">
    <name type="scientific">Vannielia litorea</name>
    <dbReference type="NCBI Taxonomy" id="1217970"/>
    <lineage>
        <taxon>Bacteria</taxon>
        <taxon>Pseudomonadati</taxon>
        <taxon>Pseudomonadota</taxon>
        <taxon>Alphaproteobacteria</taxon>
        <taxon>Rhodobacterales</taxon>
        <taxon>Paracoccaceae</taxon>
        <taxon>Vannielia</taxon>
    </lineage>
</organism>
<keyword evidence="3" id="KW-0548">Nucleotidyltransferase</keyword>
<evidence type="ECO:0000256" key="3">
    <source>
        <dbReference type="ARBA" id="ARBA00022695"/>
    </source>
</evidence>
<dbReference type="GO" id="GO:0009360">
    <property type="term" value="C:DNA polymerase III complex"/>
    <property type="evidence" value="ECO:0007669"/>
    <property type="project" value="TreeGrafter"/>
</dbReference>
<evidence type="ECO:0000313" key="8">
    <source>
        <dbReference type="EMBL" id="SIO17508.1"/>
    </source>
</evidence>
<dbReference type="PANTHER" id="PTHR34388">
    <property type="entry name" value="DNA POLYMERASE III SUBUNIT DELTA"/>
    <property type="match status" value="1"/>
</dbReference>
<dbReference type="GO" id="GO:0006261">
    <property type="term" value="P:DNA-templated DNA replication"/>
    <property type="evidence" value="ECO:0007669"/>
    <property type="project" value="TreeGrafter"/>
</dbReference>
<comment type="similarity">
    <text evidence="6">Belongs to the DNA polymerase HolA subunit family.</text>
</comment>
<dbReference type="OrthoDB" id="9804983at2"/>
<dbReference type="EMBL" id="FSRL01000001">
    <property type="protein sequence ID" value="SIO17508.1"/>
    <property type="molecule type" value="Genomic_DNA"/>
</dbReference>
<evidence type="ECO:0000256" key="7">
    <source>
        <dbReference type="ARBA" id="ARBA00049244"/>
    </source>
</evidence>
<dbReference type="GO" id="GO:0003887">
    <property type="term" value="F:DNA-directed DNA polymerase activity"/>
    <property type="evidence" value="ECO:0007669"/>
    <property type="project" value="UniProtKB-KW"/>
</dbReference>
<protein>
    <recommendedName>
        <fullName evidence="1">DNA-directed DNA polymerase</fullName>
        <ecNumber evidence="1">2.7.7.7</ecNumber>
    </recommendedName>
</protein>